<keyword evidence="3" id="KW-1185">Reference proteome</keyword>
<reference evidence="2 3" key="1">
    <citation type="submission" date="2020-02" db="EMBL/GenBank/DDBJ databases">
        <title>complete genome sequence of Rhodobacteraceae bacterium.</title>
        <authorList>
            <person name="Park J."/>
            <person name="Kim Y.-S."/>
            <person name="Kim K.-H."/>
        </authorList>
    </citation>
    <scope>NUCLEOTIDE SEQUENCE [LARGE SCALE GENOMIC DNA]</scope>
    <source>
        <strain evidence="2 3">RR4-56</strain>
    </source>
</reference>
<evidence type="ECO:0008006" key="4">
    <source>
        <dbReference type="Google" id="ProtNLM"/>
    </source>
</evidence>
<dbReference type="KEGG" id="hdh:G5B40_04380"/>
<dbReference type="InterPro" id="IPR010642">
    <property type="entry name" value="Invasion_prot_B"/>
</dbReference>
<dbReference type="InterPro" id="IPR038696">
    <property type="entry name" value="IalB_sf"/>
</dbReference>
<protein>
    <recommendedName>
        <fullName evidence="4">Invasion associated locus B family protein</fullName>
    </recommendedName>
</protein>
<dbReference type="EMBL" id="CP049056">
    <property type="protein sequence ID" value="QIE54744.1"/>
    <property type="molecule type" value="Genomic_DNA"/>
</dbReference>
<feature type="chain" id="PRO_5029783393" description="Invasion associated locus B family protein" evidence="1">
    <location>
        <begin position="24"/>
        <end position="173"/>
    </location>
</feature>
<feature type="signal peptide" evidence="1">
    <location>
        <begin position="1"/>
        <end position="23"/>
    </location>
</feature>
<keyword evidence="1" id="KW-0732">Signal</keyword>
<proteinExistence type="predicted"/>
<evidence type="ECO:0000256" key="1">
    <source>
        <dbReference type="SAM" id="SignalP"/>
    </source>
</evidence>
<name>A0A7L5BXX2_9RHOB</name>
<evidence type="ECO:0000313" key="2">
    <source>
        <dbReference type="EMBL" id="QIE54744.1"/>
    </source>
</evidence>
<dbReference type="Gene3D" id="2.60.40.1880">
    <property type="entry name" value="Invasion associated locus B (IalB) protein"/>
    <property type="match status" value="1"/>
</dbReference>
<gene>
    <name evidence="2" type="ORF">G5B40_04380</name>
</gene>
<evidence type="ECO:0000313" key="3">
    <source>
        <dbReference type="Proteomes" id="UP000503336"/>
    </source>
</evidence>
<dbReference type="Proteomes" id="UP000503336">
    <property type="component" value="Chromosome"/>
</dbReference>
<sequence>MLRKLFAALITAVLGFAPFVATAQDQEQPNTTLKATNGAWEIRCSVPKPDACIMTQVGNRDDGKAVLRVALRKMDGAKGPNGEPIAAVLQIDAPIGVLLPAGVEVKIDGREIGRAAFQVCDGRACIASEPVAKEFVDQMKGGVKAVMTIMAVNGEKADVQISLEGFTKSFNSL</sequence>
<dbReference type="RefSeq" id="WP_165095501.1">
    <property type="nucleotide sequence ID" value="NZ_CP049056.1"/>
</dbReference>
<accession>A0A7L5BXX2</accession>
<dbReference type="AlphaFoldDB" id="A0A7L5BXX2"/>
<organism evidence="2 3">
    <name type="scientific">Pikeienuella piscinae</name>
    <dbReference type="NCBI Taxonomy" id="2748098"/>
    <lineage>
        <taxon>Bacteria</taxon>
        <taxon>Pseudomonadati</taxon>
        <taxon>Pseudomonadota</taxon>
        <taxon>Alphaproteobacteria</taxon>
        <taxon>Rhodobacterales</taxon>
        <taxon>Paracoccaceae</taxon>
        <taxon>Pikeienuella</taxon>
    </lineage>
</organism>
<dbReference type="Pfam" id="PF06776">
    <property type="entry name" value="IalB"/>
    <property type="match status" value="1"/>
</dbReference>